<dbReference type="CDD" id="cd19165">
    <property type="entry name" value="HemeO"/>
    <property type="match status" value="1"/>
</dbReference>
<protein>
    <submittedName>
        <fullName evidence="6">Heme oxygenase</fullName>
    </submittedName>
</protein>
<feature type="binding site" evidence="4">
    <location>
        <position position="170"/>
    </location>
    <ligand>
        <name>heme b</name>
        <dbReference type="ChEBI" id="CHEBI:60344"/>
    </ligand>
</feature>
<dbReference type="GO" id="GO:0004392">
    <property type="term" value="F:heme oxygenase (decyclizing) activity"/>
    <property type="evidence" value="ECO:0007669"/>
    <property type="project" value="InterPro"/>
</dbReference>
<name>A0A1I0YGA8_9CELL</name>
<evidence type="ECO:0000256" key="3">
    <source>
        <dbReference type="ARBA" id="ARBA00023004"/>
    </source>
</evidence>
<feature type="binding site" evidence="4">
    <location>
        <position position="14"/>
    </location>
    <ligand>
        <name>heme b</name>
        <dbReference type="ChEBI" id="CHEBI:60344"/>
    </ligand>
</feature>
<dbReference type="GO" id="GO:0046872">
    <property type="term" value="F:metal ion binding"/>
    <property type="evidence" value="ECO:0007669"/>
    <property type="project" value="UniProtKB-KW"/>
</dbReference>
<keyword evidence="1 4" id="KW-0349">Heme</keyword>
<dbReference type="GO" id="GO:0006788">
    <property type="term" value="P:heme oxidation"/>
    <property type="evidence" value="ECO:0007669"/>
    <property type="project" value="InterPro"/>
</dbReference>
<dbReference type="GO" id="GO:0042167">
    <property type="term" value="P:heme catabolic process"/>
    <property type="evidence" value="ECO:0007669"/>
    <property type="project" value="TreeGrafter"/>
</dbReference>
<dbReference type="SUPFAM" id="SSF48613">
    <property type="entry name" value="Heme oxygenase-like"/>
    <property type="match status" value="1"/>
</dbReference>
<dbReference type="GO" id="GO:0020037">
    <property type="term" value="F:heme binding"/>
    <property type="evidence" value="ECO:0007669"/>
    <property type="project" value="TreeGrafter"/>
</dbReference>
<dbReference type="Gene3D" id="1.20.910.10">
    <property type="entry name" value="Heme oxygenase-like"/>
    <property type="match status" value="1"/>
</dbReference>
<evidence type="ECO:0000313" key="6">
    <source>
        <dbReference type="EMBL" id="SFB11203.1"/>
    </source>
</evidence>
<evidence type="ECO:0000313" key="7">
    <source>
        <dbReference type="Proteomes" id="UP000199012"/>
    </source>
</evidence>
<reference evidence="6 7" key="1">
    <citation type="submission" date="2016-10" db="EMBL/GenBank/DDBJ databases">
        <authorList>
            <person name="de Groot N.N."/>
        </authorList>
    </citation>
    <scope>NUCLEOTIDE SEQUENCE [LARGE SCALE GENOMIC DNA]</scope>
    <source>
        <strain evidence="6 7">CGMCC 4.6945</strain>
    </source>
</reference>
<evidence type="ECO:0000256" key="4">
    <source>
        <dbReference type="PIRSR" id="PIRSR000343-1"/>
    </source>
</evidence>
<feature type="binding site" evidence="4">
    <location>
        <position position="124"/>
    </location>
    <ligand>
        <name>heme b</name>
        <dbReference type="ChEBI" id="CHEBI:60344"/>
    </ligand>
</feature>
<dbReference type="Pfam" id="PF01126">
    <property type="entry name" value="Heme_oxygenase"/>
    <property type="match status" value="1"/>
</dbReference>
<dbReference type="STRING" id="988821.SAMN05421867_10773"/>
<feature type="binding site" description="axial binding residue" evidence="5">
    <location>
        <position position="21"/>
    </location>
    <ligand>
        <name>heme b</name>
        <dbReference type="ChEBI" id="CHEBI:60344"/>
    </ligand>
    <ligandPart>
        <name>Fe</name>
        <dbReference type="ChEBI" id="CHEBI:18248"/>
    </ligandPart>
</feature>
<dbReference type="AlphaFoldDB" id="A0A1I0YGA8"/>
<proteinExistence type="predicted"/>
<keyword evidence="2 5" id="KW-0479">Metal-binding</keyword>
<dbReference type="PANTHER" id="PTHR10720">
    <property type="entry name" value="HEME OXYGENASE"/>
    <property type="match status" value="1"/>
</dbReference>
<dbReference type="PIRSF" id="PIRSF000343">
    <property type="entry name" value="Haem_Oase"/>
    <property type="match status" value="1"/>
</dbReference>
<dbReference type="RefSeq" id="WP_175499438.1">
    <property type="nucleotide sequence ID" value="NZ_BONM01000008.1"/>
</dbReference>
<dbReference type="GO" id="GO:0006979">
    <property type="term" value="P:response to oxidative stress"/>
    <property type="evidence" value="ECO:0007669"/>
    <property type="project" value="TreeGrafter"/>
</dbReference>
<dbReference type="PRINTS" id="PR00088">
    <property type="entry name" value="HAEMOXYGNASE"/>
</dbReference>
<evidence type="ECO:0000256" key="2">
    <source>
        <dbReference type="ARBA" id="ARBA00022723"/>
    </source>
</evidence>
<dbReference type="InterPro" id="IPR016053">
    <property type="entry name" value="Haem_Oase-like"/>
</dbReference>
<dbReference type="InterPro" id="IPR002051">
    <property type="entry name" value="Haem_Oase"/>
</dbReference>
<evidence type="ECO:0000256" key="1">
    <source>
        <dbReference type="ARBA" id="ARBA00022617"/>
    </source>
</evidence>
<keyword evidence="3 5" id="KW-0408">Iron</keyword>
<dbReference type="EMBL" id="FOKA01000007">
    <property type="protein sequence ID" value="SFB11203.1"/>
    <property type="molecule type" value="Genomic_DNA"/>
</dbReference>
<dbReference type="InterPro" id="IPR016084">
    <property type="entry name" value="Haem_Oase-like_multi-hlx"/>
</dbReference>
<gene>
    <name evidence="6" type="ORF">SAMN05421867_10773</name>
</gene>
<accession>A0A1I0YGA8</accession>
<sequence length="230" mass="23863">MEQSAEESLSARLRRATRVAHERAEGTAFVDDLLGGRLGIDAHTALMRQLVPVYESLEAASGAGSAVVGDLLPAVARAAALRADLEAAVGPAWPELPLVPGAHDYAARVGEVAGSTGGWVAHAYTRYLGDLAGGQVVATAVRRHHGVPADALSFYRFDAAPAPVLRARFRERVDALDLADDEVEQVLAEAVTAFVLNARVLEDLAAAGHVPGAAAPVAQVVGETEAAPAR</sequence>
<keyword evidence="7" id="KW-1185">Reference proteome</keyword>
<evidence type="ECO:0000256" key="5">
    <source>
        <dbReference type="PIRSR" id="PIRSR000343-2"/>
    </source>
</evidence>
<dbReference type="Proteomes" id="UP000199012">
    <property type="component" value="Unassembled WGS sequence"/>
</dbReference>
<dbReference type="PANTHER" id="PTHR10720:SF0">
    <property type="entry name" value="HEME OXYGENASE"/>
    <property type="match status" value="1"/>
</dbReference>
<organism evidence="6 7">
    <name type="scientific">Cellulomonas marina</name>
    <dbReference type="NCBI Taxonomy" id="988821"/>
    <lineage>
        <taxon>Bacteria</taxon>
        <taxon>Bacillati</taxon>
        <taxon>Actinomycetota</taxon>
        <taxon>Actinomycetes</taxon>
        <taxon>Micrococcales</taxon>
        <taxon>Cellulomonadaceae</taxon>
        <taxon>Cellulomonas</taxon>
    </lineage>
</organism>